<gene>
    <name evidence="3" type="ORF">V1477_014303</name>
</gene>
<protein>
    <submittedName>
        <fullName evidence="3">Uncharacterized protein</fullName>
    </submittedName>
</protein>
<reference evidence="3 4" key="1">
    <citation type="journal article" date="2024" name="Ann. Entomol. Soc. Am.">
        <title>Genomic analyses of the southern and eastern yellowjacket wasps (Hymenoptera: Vespidae) reveal evolutionary signatures of social life.</title>
        <authorList>
            <person name="Catto M.A."/>
            <person name="Caine P.B."/>
            <person name="Orr S.E."/>
            <person name="Hunt B.G."/>
            <person name="Goodisman M.A.D."/>
        </authorList>
    </citation>
    <scope>NUCLEOTIDE SEQUENCE [LARGE SCALE GENOMIC DNA]</scope>
    <source>
        <strain evidence="3">232</strain>
        <tissue evidence="3">Head and thorax</tissue>
    </source>
</reference>
<keyword evidence="2" id="KW-0472">Membrane</keyword>
<evidence type="ECO:0000313" key="4">
    <source>
        <dbReference type="Proteomes" id="UP001607303"/>
    </source>
</evidence>
<feature type="region of interest" description="Disordered" evidence="1">
    <location>
        <begin position="75"/>
        <end position="99"/>
    </location>
</feature>
<feature type="region of interest" description="Disordered" evidence="1">
    <location>
        <begin position="155"/>
        <end position="199"/>
    </location>
</feature>
<evidence type="ECO:0000313" key="3">
    <source>
        <dbReference type="EMBL" id="KAL2733335.1"/>
    </source>
</evidence>
<proteinExistence type="predicted"/>
<keyword evidence="2" id="KW-0812">Transmembrane</keyword>
<name>A0ABD2BL19_VESMC</name>
<sequence length="297" mass="34245">MQIIDPSTPTVKDTNLRLTPNRLTQESWFDVARKYKSSEEEVLGSLTKIETVFLISHAYSTSLTDLEYAALLGHEERETSSERREQQQQQQQPASSNMDRYIPPSVFQLVALFSLRVQFAAAIEVCLKVVRTIRIGLLSIEERCGIVFVIGHGEPNSDEAERPRGNEVNPLSIKPLTSGSCENNDRKKEEERREKKKRKHRKKVNMRIELARLDLEWVEIIGRCITLTVHTGTYKRTELYVCNVSFKKHKSAESRRKRSMVVFASPTTPTCELALPFSFTSFASFIHTYVYIYIYVY</sequence>
<accession>A0ABD2BL19</accession>
<evidence type="ECO:0000256" key="2">
    <source>
        <dbReference type="SAM" id="Phobius"/>
    </source>
</evidence>
<keyword evidence="4" id="KW-1185">Reference proteome</keyword>
<feature type="transmembrane region" description="Helical" evidence="2">
    <location>
        <begin position="273"/>
        <end position="296"/>
    </location>
</feature>
<keyword evidence="2" id="KW-1133">Transmembrane helix</keyword>
<feature type="non-terminal residue" evidence="3">
    <location>
        <position position="297"/>
    </location>
</feature>
<evidence type="ECO:0000256" key="1">
    <source>
        <dbReference type="SAM" id="MobiDB-lite"/>
    </source>
</evidence>
<dbReference type="Proteomes" id="UP001607303">
    <property type="component" value="Unassembled WGS sequence"/>
</dbReference>
<dbReference type="AlphaFoldDB" id="A0ABD2BL19"/>
<dbReference type="EMBL" id="JAYRBN010000074">
    <property type="protein sequence ID" value="KAL2733335.1"/>
    <property type="molecule type" value="Genomic_DNA"/>
</dbReference>
<feature type="compositionally biased region" description="Basic and acidic residues" evidence="1">
    <location>
        <begin position="75"/>
        <end position="86"/>
    </location>
</feature>
<feature type="compositionally biased region" description="Basic and acidic residues" evidence="1">
    <location>
        <begin position="183"/>
        <end position="193"/>
    </location>
</feature>
<organism evidence="3 4">
    <name type="scientific">Vespula maculifrons</name>
    <name type="common">Eastern yellow jacket</name>
    <name type="synonym">Wasp</name>
    <dbReference type="NCBI Taxonomy" id="7453"/>
    <lineage>
        <taxon>Eukaryota</taxon>
        <taxon>Metazoa</taxon>
        <taxon>Ecdysozoa</taxon>
        <taxon>Arthropoda</taxon>
        <taxon>Hexapoda</taxon>
        <taxon>Insecta</taxon>
        <taxon>Pterygota</taxon>
        <taxon>Neoptera</taxon>
        <taxon>Endopterygota</taxon>
        <taxon>Hymenoptera</taxon>
        <taxon>Apocrita</taxon>
        <taxon>Aculeata</taxon>
        <taxon>Vespoidea</taxon>
        <taxon>Vespidae</taxon>
        <taxon>Vespinae</taxon>
        <taxon>Vespula</taxon>
    </lineage>
</organism>
<comment type="caution">
    <text evidence="3">The sequence shown here is derived from an EMBL/GenBank/DDBJ whole genome shotgun (WGS) entry which is preliminary data.</text>
</comment>